<sequence>MPITYAVLYPREAEVNLDYFINVHIPLAERLCGKDVLLSWEVFTFPSDAPYCLQANVTWASAEAKAAAMSGENGKVLIDDVEKYAKARPFSMAREEVARSMSV</sequence>
<reference evidence="3 4" key="1">
    <citation type="journal article" date="2016" name="DNA Res.">
        <title>Genome sequence of Aspergillus luchuensis NBRC 4314.</title>
        <authorList>
            <person name="Yamada O."/>
            <person name="Machida M."/>
            <person name="Hosoyama A."/>
            <person name="Goto M."/>
            <person name="Takahashi T."/>
            <person name="Futagami T."/>
            <person name="Yamagata Y."/>
            <person name="Takeuchi M."/>
            <person name="Kobayashi T."/>
            <person name="Koike H."/>
            <person name="Abe K."/>
            <person name="Asai K."/>
            <person name="Arita M."/>
            <person name="Fujita N."/>
            <person name="Fukuda K."/>
            <person name="Higa K."/>
            <person name="Horikawa H."/>
            <person name="Ishikawa T."/>
            <person name="Jinno K."/>
            <person name="Kato Y."/>
            <person name="Kirimura K."/>
            <person name="Mizutani O."/>
            <person name="Nakasone K."/>
            <person name="Sano M."/>
            <person name="Shiraishi Y."/>
            <person name="Tsukahara M."/>
            <person name="Gomi K."/>
        </authorList>
    </citation>
    <scope>NUCLEOTIDE SEQUENCE [LARGE SCALE GENOMIC DNA]</scope>
    <source>
        <strain evidence="3 4">RIB 2604</strain>
    </source>
</reference>
<evidence type="ECO:0000313" key="5">
    <source>
        <dbReference type="Proteomes" id="UP000661280"/>
    </source>
</evidence>
<dbReference type="SUPFAM" id="SSF54909">
    <property type="entry name" value="Dimeric alpha+beta barrel"/>
    <property type="match status" value="1"/>
</dbReference>
<dbReference type="OrthoDB" id="4892971at2759"/>
<dbReference type="Proteomes" id="UP000075230">
    <property type="component" value="Unassembled WGS sequence"/>
</dbReference>
<dbReference type="EMBL" id="AP024430">
    <property type="protein sequence ID" value="BCS03077.1"/>
    <property type="molecule type" value="Genomic_DNA"/>
</dbReference>
<dbReference type="AlphaFoldDB" id="A0A146EX00"/>
<dbReference type="PANTHER" id="PTHR40260">
    <property type="entry name" value="BLR8190 PROTEIN"/>
    <property type="match status" value="1"/>
</dbReference>
<dbReference type="KEGG" id="aluc:AKAW2_61341S"/>
<reference evidence="4" key="2">
    <citation type="submission" date="2016-02" db="EMBL/GenBank/DDBJ databases">
        <title>Genome sequencing of Aspergillus luchuensis NBRC 4314.</title>
        <authorList>
            <person name="Yamada O."/>
        </authorList>
    </citation>
    <scope>NUCLEOTIDE SEQUENCE [LARGE SCALE GENOMIC DNA]</scope>
    <source>
        <strain evidence="4">RIB 2604</strain>
    </source>
</reference>
<evidence type="ECO:0008006" key="6">
    <source>
        <dbReference type="Google" id="ProtNLM"/>
    </source>
</evidence>
<evidence type="ECO:0000313" key="2">
    <source>
        <dbReference type="EMBL" id="BCS03077.1"/>
    </source>
</evidence>
<dbReference type="VEuPathDB" id="FungiDB:ASPFODRAFT_219933"/>
<dbReference type="EMBL" id="BCWF01000001">
    <property type="protein sequence ID" value="GAT18556.1"/>
    <property type="molecule type" value="Genomic_DNA"/>
</dbReference>
<accession>A0A146EX00</accession>
<dbReference type="PANTHER" id="PTHR40260:SF2">
    <property type="entry name" value="BLR8190 PROTEIN"/>
    <property type="match status" value="1"/>
</dbReference>
<keyword evidence="5" id="KW-1185">Reference proteome</keyword>
<evidence type="ECO:0000313" key="3">
    <source>
        <dbReference type="EMBL" id="GAT18556.1"/>
    </source>
</evidence>
<proteinExistence type="inferred from homology"/>
<gene>
    <name evidence="2" type="ORF">AKAW2_61341S</name>
    <name evidence="3" type="ORF">RIB2604_00100500</name>
</gene>
<protein>
    <recommendedName>
        <fullName evidence="6">Ethyl tert-butyl ether degradation EthD</fullName>
    </recommendedName>
</protein>
<dbReference type="InterPro" id="IPR011008">
    <property type="entry name" value="Dimeric_a/b-barrel"/>
</dbReference>
<dbReference type="Gene3D" id="3.30.70.100">
    <property type="match status" value="1"/>
</dbReference>
<evidence type="ECO:0000256" key="1">
    <source>
        <dbReference type="ARBA" id="ARBA00005986"/>
    </source>
</evidence>
<dbReference type="GeneID" id="64964398"/>
<dbReference type="Proteomes" id="UP000661280">
    <property type="component" value="Chromosome 6"/>
</dbReference>
<dbReference type="GO" id="GO:0016491">
    <property type="term" value="F:oxidoreductase activity"/>
    <property type="evidence" value="ECO:0007669"/>
    <property type="project" value="InterPro"/>
</dbReference>
<comment type="similarity">
    <text evidence="1">Belongs to the tpcK family.</text>
</comment>
<name>A0A146EX00_ASPKA</name>
<organism evidence="3 4">
    <name type="scientific">Aspergillus kawachii</name>
    <name type="common">White koji mold</name>
    <name type="synonym">Aspergillus awamori var. kawachi</name>
    <dbReference type="NCBI Taxonomy" id="1069201"/>
    <lineage>
        <taxon>Eukaryota</taxon>
        <taxon>Fungi</taxon>
        <taxon>Dikarya</taxon>
        <taxon>Ascomycota</taxon>
        <taxon>Pezizomycotina</taxon>
        <taxon>Eurotiomycetes</taxon>
        <taxon>Eurotiomycetidae</taxon>
        <taxon>Eurotiales</taxon>
        <taxon>Aspergillaceae</taxon>
        <taxon>Aspergillus</taxon>
        <taxon>Aspergillus subgen. Circumdati</taxon>
    </lineage>
</organism>
<dbReference type="InterPro" id="IPR009799">
    <property type="entry name" value="EthD_dom"/>
</dbReference>
<reference evidence="2" key="3">
    <citation type="submission" date="2021-01" db="EMBL/GenBank/DDBJ databases">
        <authorList>
            <consortium name="Aspergillus luchuensis mut. kawachii IFO 4304 genome sequencing consortium"/>
            <person name="Kazuki M."/>
            <person name="Futagami T."/>
        </authorList>
    </citation>
    <scope>NUCLEOTIDE SEQUENCE</scope>
    <source>
        <strain evidence="2">IFO 4308</strain>
    </source>
</reference>
<reference evidence="2" key="4">
    <citation type="submission" date="2021-02" db="EMBL/GenBank/DDBJ databases">
        <title>Aspergillus luchuensis mut. kawachii IFO 4304 genome sequence.</title>
        <authorList>
            <person name="Mori K."/>
            <person name="Kadooka C."/>
            <person name="Goto M."/>
            <person name="Futagami T."/>
        </authorList>
    </citation>
    <scope>NUCLEOTIDE SEQUENCE</scope>
    <source>
        <strain evidence="2">IFO 4308</strain>
    </source>
</reference>
<dbReference type="RefSeq" id="XP_041546839.1">
    <property type="nucleotide sequence ID" value="XM_041680922.1"/>
</dbReference>
<dbReference type="NCBIfam" id="TIGR02118">
    <property type="entry name" value="EthD family reductase"/>
    <property type="match status" value="1"/>
</dbReference>
<evidence type="ECO:0000313" key="4">
    <source>
        <dbReference type="Proteomes" id="UP000075230"/>
    </source>
</evidence>